<keyword evidence="4" id="KW-0472">Membrane</keyword>
<dbReference type="Proteomes" id="UP001495147">
    <property type="component" value="Unassembled WGS sequence"/>
</dbReference>
<dbReference type="RefSeq" id="WP_347704974.1">
    <property type="nucleotide sequence ID" value="NZ_JBDPZD010000003.1"/>
</dbReference>
<dbReference type="SUPFAM" id="SSF58104">
    <property type="entry name" value="Methyl-accepting chemotaxis protein (MCP) signaling domain"/>
    <property type="match status" value="1"/>
</dbReference>
<keyword evidence="1" id="KW-0145">Chemotaxis</keyword>
<organism evidence="6 7">
    <name type="scientific">Roseateles paludis</name>
    <dbReference type="NCBI Taxonomy" id="3145238"/>
    <lineage>
        <taxon>Bacteria</taxon>
        <taxon>Pseudomonadati</taxon>
        <taxon>Pseudomonadota</taxon>
        <taxon>Betaproteobacteria</taxon>
        <taxon>Burkholderiales</taxon>
        <taxon>Sphaerotilaceae</taxon>
        <taxon>Roseateles</taxon>
    </lineage>
</organism>
<comment type="similarity">
    <text evidence="2">Belongs to the methyl-accepting chemotaxis (MCP) protein family.</text>
</comment>
<dbReference type="EMBL" id="JBDPZD010000003">
    <property type="protein sequence ID" value="MEO3692148.1"/>
    <property type="molecule type" value="Genomic_DNA"/>
</dbReference>
<reference evidence="6 7" key="1">
    <citation type="submission" date="2024-05" db="EMBL/GenBank/DDBJ databases">
        <title>Roseateles sp. DJS-2-20 16S ribosomal RNA gene Genome sequencing and assembly.</title>
        <authorList>
            <person name="Woo H."/>
        </authorList>
    </citation>
    <scope>NUCLEOTIDE SEQUENCE [LARGE SCALE GENOMIC DNA]</scope>
    <source>
        <strain evidence="6 7">DJS-2-20</strain>
    </source>
</reference>
<keyword evidence="3" id="KW-0807">Transducer</keyword>
<dbReference type="Pfam" id="PF00015">
    <property type="entry name" value="MCPsignal"/>
    <property type="match status" value="1"/>
</dbReference>
<keyword evidence="4" id="KW-1133">Transmembrane helix</keyword>
<gene>
    <name evidence="6" type="ORF">ABDJ85_11760</name>
</gene>
<feature type="transmembrane region" description="Helical" evidence="4">
    <location>
        <begin position="49"/>
        <end position="68"/>
    </location>
</feature>
<sequence length="573" mass="61362">MQFPSAQRPASAGQAGSAPLSGLRYFWSGRGLFRPGVVLLRAQRFRTKAWIISLSFLLPVIILAQGYFSSQRDAREVALAELQGVADVRQLSKELSELQAKAGDAARRQELLANYEKIADRSGLILDPEAPSYYAMDAALLVLPQLTDLTTELAAGKSGEATVARISDARKRLSAGLARLEAAVKTDADTLALVRSMQASLAGSNADRADKAEALWQAQAQMTGLLERLLHERTARISSESWRMALLIVLSLLAGTYLFYSFALVTGGGISMIAQRIRVVAEGNLVGSSHAWGNDEFAYVARRVGEMQKVLKDSMEHITAAADKVAEVSEELQSSNDLLEVGASSSAETLSIAGKSLEDMREVVRAVDESVKGAADESVRNEAVAVQGGEQLSAAVATMQEVEVAARRIAEIIGLIDQIAFQTNLLALNAAVEAARAGESGRGFAVVAGEVRVLAGRTANAAKDIRKLINDSVESSQRGSEQVRTSGEAIQALVASASQLRSTLADITHSTQAQVGHMQAITNTMFDLKTVSEQTTLMVGQSLSSADTMKQLSDQLREEARRFQLSADDNARL</sequence>
<dbReference type="PROSITE" id="PS50111">
    <property type="entry name" value="CHEMOTAXIS_TRANSDUC_2"/>
    <property type="match status" value="1"/>
</dbReference>
<feature type="domain" description="Methyl-accepting transducer" evidence="5">
    <location>
        <begin position="321"/>
        <end position="550"/>
    </location>
</feature>
<evidence type="ECO:0000256" key="4">
    <source>
        <dbReference type="SAM" id="Phobius"/>
    </source>
</evidence>
<accession>A0ABV0G343</accession>
<proteinExistence type="inferred from homology"/>
<dbReference type="InterPro" id="IPR004089">
    <property type="entry name" value="MCPsignal_dom"/>
</dbReference>
<comment type="caution">
    <text evidence="6">The sequence shown here is derived from an EMBL/GenBank/DDBJ whole genome shotgun (WGS) entry which is preliminary data.</text>
</comment>
<evidence type="ECO:0000256" key="3">
    <source>
        <dbReference type="PROSITE-ProRule" id="PRU00284"/>
    </source>
</evidence>
<protein>
    <submittedName>
        <fullName evidence="6">Methyl-accepting chemotaxis protein</fullName>
    </submittedName>
</protein>
<dbReference type="InterPro" id="IPR051310">
    <property type="entry name" value="MCP_chemotaxis"/>
</dbReference>
<dbReference type="PANTHER" id="PTHR43531">
    <property type="entry name" value="PROTEIN ICFG"/>
    <property type="match status" value="1"/>
</dbReference>
<evidence type="ECO:0000256" key="2">
    <source>
        <dbReference type="ARBA" id="ARBA00029447"/>
    </source>
</evidence>
<evidence type="ECO:0000259" key="5">
    <source>
        <dbReference type="PROSITE" id="PS50111"/>
    </source>
</evidence>
<evidence type="ECO:0000313" key="7">
    <source>
        <dbReference type="Proteomes" id="UP001495147"/>
    </source>
</evidence>
<keyword evidence="4" id="KW-0812">Transmembrane</keyword>
<evidence type="ECO:0000256" key="1">
    <source>
        <dbReference type="ARBA" id="ARBA00022500"/>
    </source>
</evidence>
<dbReference type="PANTHER" id="PTHR43531:SF11">
    <property type="entry name" value="METHYL-ACCEPTING CHEMOTAXIS PROTEIN 3"/>
    <property type="match status" value="1"/>
</dbReference>
<evidence type="ECO:0000313" key="6">
    <source>
        <dbReference type="EMBL" id="MEO3692148.1"/>
    </source>
</evidence>
<dbReference type="Gene3D" id="1.10.287.950">
    <property type="entry name" value="Methyl-accepting chemotaxis protein"/>
    <property type="match status" value="1"/>
</dbReference>
<dbReference type="SMART" id="SM00283">
    <property type="entry name" value="MA"/>
    <property type="match status" value="1"/>
</dbReference>
<feature type="transmembrane region" description="Helical" evidence="4">
    <location>
        <begin position="244"/>
        <end position="265"/>
    </location>
</feature>
<name>A0ABV0G343_9BURK</name>
<keyword evidence="7" id="KW-1185">Reference proteome</keyword>